<dbReference type="PROSITE" id="PS51898">
    <property type="entry name" value="TYR_RECOMBINASE"/>
    <property type="match status" value="1"/>
</dbReference>
<keyword evidence="4" id="KW-1185">Reference proteome</keyword>
<dbReference type="EMBL" id="CP081201">
    <property type="protein sequence ID" value="UXZ97597.1"/>
    <property type="molecule type" value="Genomic_DNA"/>
</dbReference>
<dbReference type="SUPFAM" id="SSF56349">
    <property type="entry name" value="DNA breaking-rejoining enzymes"/>
    <property type="match status" value="1"/>
</dbReference>
<evidence type="ECO:0000256" key="1">
    <source>
        <dbReference type="ARBA" id="ARBA00023172"/>
    </source>
</evidence>
<dbReference type="Pfam" id="PF00589">
    <property type="entry name" value="Phage_integrase"/>
    <property type="match status" value="1"/>
</dbReference>
<gene>
    <name evidence="3" type="ORF">K3169_06825</name>
</gene>
<dbReference type="Gene3D" id="1.10.443.10">
    <property type="entry name" value="Intergrase catalytic core"/>
    <property type="match status" value="1"/>
</dbReference>
<evidence type="ECO:0000313" key="4">
    <source>
        <dbReference type="Proteomes" id="UP001063228"/>
    </source>
</evidence>
<evidence type="ECO:0000313" key="3">
    <source>
        <dbReference type="EMBL" id="UXZ97597.1"/>
    </source>
</evidence>
<organism evidence="3 4">
    <name type="scientific">Pseudomonas phytophila</name>
    <dbReference type="NCBI Taxonomy" id="2867264"/>
    <lineage>
        <taxon>Bacteria</taxon>
        <taxon>Pseudomonadati</taxon>
        <taxon>Pseudomonadota</taxon>
        <taxon>Gammaproteobacteria</taxon>
        <taxon>Pseudomonadales</taxon>
        <taxon>Pseudomonadaceae</taxon>
        <taxon>Pseudomonas</taxon>
    </lineage>
</organism>
<evidence type="ECO:0000259" key="2">
    <source>
        <dbReference type="PROSITE" id="PS51898"/>
    </source>
</evidence>
<keyword evidence="1" id="KW-0233">DNA recombination</keyword>
<feature type="domain" description="Tyr recombinase" evidence="2">
    <location>
        <begin position="307"/>
        <end position="502"/>
    </location>
</feature>
<sequence length="676" mass="76703">MDSKSSSFEVTEIAVDQLNVVEVRWNDLDKTAQYYAPRKVSQISKFEDDIWDFRREGVGRLHFDSMIGKSGRRYFPAKLLLKLIAFVLLGFNARFERSCRTVHNILLGGKQFVHWLINQGYLHSVNENGYFKLPCELYTEELNSFFVEVGASTWHENTKAEKVRFLSEWWGISCQSDYLPSCLRLTSDPFGGNRVSDIFAKDDLTEQTLGSDNDEEEVGGWLPIPLEFAFPIARTAVEYIEKYASPLIKFYEVVYEGIVSVKRSNTVTRGRILKECEARGITLDELGKDLPFPLKFEHYAPPSDSSRFTYRLDRRVAEKAFSYIKRAAVIIILFTTGMRARELRNLKVGCCTLDHRIGVENFYRLSVTIQKTSMEYYSGQVVSIPVPEITYRAVKLLESLGRGTRRGSILIAPLHSNEKTDHVTEPVCHQSIINYVQSFCEESGIDYLPHPHQFRKTIAGWFAMNSPVLGPLLVMTLFSHKNISMTEMYFRNNPLIKSAREDVLVEQSLKLVKSISRAAVSGKLAGVSGDRIKEGVRSEPLFQGLTGDRLGAKIEEYLRERALYGSMHFLLTPLSICMFNPDDNDEKPCTKLIASTAGGRDDFASIGLPLTSACVGAKCDHCLLTECQSEKLEQSLEFYRELIEGAVADDYSKNLHLISTARNFVVDYAPLLEQIR</sequence>
<dbReference type="RefSeq" id="WP_263270733.1">
    <property type="nucleotide sequence ID" value="NZ_CP081201.1"/>
</dbReference>
<reference evidence="3" key="1">
    <citation type="submission" date="2021-08" db="EMBL/GenBank/DDBJ databases">
        <title>Complete genome sequence of Pseudomonas phytophila.</title>
        <authorList>
            <person name="Weir B.S."/>
            <person name="Templeton M.D."/>
            <person name="Arshed S."/>
            <person name="Andersen M.T."/>
            <person name="Jayaraman J."/>
        </authorList>
    </citation>
    <scope>NUCLEOTIDE SEQUENCE</scope>
    <source>
        <strain evidence="3">ICMP 23753</strain>
    </source>
</reference>
<dbReference type="InterPro" id="IPR013762">
    <property type="entry name" value="Integrase-like_cat_sf"/>
</dbReference>
<dbReference type="CDD" id="cd00397">
    <property type="entry name" value="DNA_BRE_C"/>
    <property type="match status" value="1"/>
</dbReference>
<protein>
    <submittedName>
        <fullName evidence="3">Site-specific integrase</fullName>
    </submittedName>
</protein>
<dbReference type="InterPro" id="IPR011010">
    <property type="entry name" value="DNA_brk_join_enz"/>
</dbReference>
<proteinExistence type="predicted"/>
<name>A0ABY6FI51_9PSED</name>
<accession>A0ABY6FI51</accession>
<dbReference type="InterPro" id="IPR002104">
    <property type="entry name" value="Integrase_catalytic"/>
</dbReference>
<dbReference type="Proteomes" id="UP001063228">
    <property type="component" value="Chromosome"/>
</dbReference>